<keyword evidence="3" id="KW-1185">Reference proteome</keyword>
<proteinExistence type="predicted"/>
<organism evidence="2 3">
    <name type="scientific">Comamonas terrigena</name>
    <dbReference type="NCBI Taxonomy" id="32013"/>
    <lineage>
        <taxon>Bacteria</taxon>
        <taxon>Pseudomonadati</taxon>
        <taxon>Pseudomonadota</taxon>
        <taxon>Betaproteobacteria</taxon>
        <taxon>Burkholderiales</taxon>
        <taxon>Comamonadaceae</taxon>
        <taxon>Comamonas</taxon>
    </lineage>
</organism>
<dbReference type="GeneID" id="80799705"/>
<evidence type="ECO:0000256" key="1">
    <source>
        <dbReference type="SAM" id="Phobius"/>
    </source>
</evidence>
<dbReference type="Proteomes" id="UP000220246">
    <property type="component" value="Unassembled WGS sequence"/>
</dbReference>
<dbReference type="RefSeq" id="WP_066538818.1">
    <property type="nucleotide sequence ID" value="NZ_JAOCAL010000024.1"/>
</dbReference>
<evidence type="ECO:0000313" key="3">
    <source>
        <dbReference type="Proteomes" id="UP000220246"/>
    </source>
</evidence>
<comment type="caution">
    <text evidence="2">The sequence shown here is derived from an EMBL/GenBank/DDBJ whole genome shotgun (WGS) entry which is preliminary data.</text>
</comment>
<accession>A0A2A7URR9</accession>
<protein>
    <submittedName>
        <fullName evidence="2">Uncharacterized protein</fullName>
    </submittedName>
</protein>
<sequence length="125" mass="13679">MLNDWTSWGPLALSMVGAVAGVGWAVGRVWSMQRRIAPPHPNARAARFLAQGFALAAVLWLAYGLYTGYARFLPAADRAWQLAVHASALWSVPLFISAIVWAASIAMGWVMRLLQREGEDGARSR</sequence>
<feature type="transmembrane region" description="Helical" evidence="1">
    <location>
        <begin position="89"/>
        <end position="110"/>
    </location>
</feature>
<keyword evidence="1" id="KW-0812">Transmembrane</keyword>
<evidence type="ECO:0000313" key="2">
    <source>
        <dbReference type="EMBL" id="PEH87851.1"/>
    </source>
</evidence>
<gene>
    <name evidence="2" type="ORF">CRM82_03785</name>
</gene>
<name>A0A2A7URR9_COMTR</name>
<reference evidence="3" key="1">
    <citation type="submission" date="2017-09" db="EMBL/GenBank/DDBJ databases">
        <title>FDA dAtabase for Regulatory Grade micrObial Sequences (FDA-ARGOS): Supporting development and validation of Infectious Disease Dx tests.</title>
        <authorList>
            <person name="Minogue T."/>
            <person name="Wolcott M."/>
            <person name="Wasieloski L."/>
            <person name="Aguilar W."/>
            <person name="Moore D."/>
            <person name="Tallon L."/>
            <person name="Sadzewicz L."/>
            <person name="Ott S."/>
            <person name="Zhao X."/>
            <person name="Nagaraj S."/>
            <person name="Vavikolanu K."/>
            <person name="Aluvathingal J."/>
            <person name="Nadendla S."/>
            <person name="Sichtig H."/>
        </authorList>
    </citation>
    <scope>NUCLEOTIDE SEQUENCE [LARGE SCALE GENOMIC DNA]</scope>
    <source>
        <strain evidence="3">FDAARGOS_394</strain>
    </source>
</reference>
<dbReference type="AlphaFoldDB" id="A0A2A7URR9"/>
<keyword evidence="1" id="KW-1133">Transmembrane helix</keyword>
<dbReference type="EMBL" id="PDEA01000001">
    <property type="protein sequence ID" value="PEH87851.1"/>
    <property type="molecule type" value="Genomic_DNA"/>
</dbReference>
<feature type="transmembrane region" description="Helical" evidence="1">
    <location>
        <begin position="48"/>
        <end position="69"/>
    </location>
</feature>
<feature type="transmembrane region" description="Helical" evidence="1">
    <location>
        <begin position="6"/>
        <end position="27"/>
    </location>
</feature>
<keyword evidence="1" id="KW-0472">Membrane</keyword>